<comment type="caution">
    <text evidence="2">The sequence shown here is derived from an EMBL/GenBank/DDBJ whole genome shotgun (WGS) entry which is preliminary data.</text>
</comment>
<sequence length="184" mass="19163">MAQGQGHGVVLDDATEGKPSIPASTSQTRVAAVAERGNKRNGDKGVVAAASIVLGNDTIGQGHEETSRTKPHPPPSGAVAQCHVVRFSIAAQESRCGVPQPLFRTTKNRSSPRGAVVPDDIAGDLVDKAITMHLSAEASCKPDVLRFSLGKVSTAHGASAPAAQPVTYREIQKRAITTTGRRGR</sequence>
<protein>
    <submittedName>
        <fullName evidence="2">Uncharacterized protein</fullName>
    </submittedName>
</protein>
<proteinExistence type="predicted"/>
<evidence type="ECO:0000313" key="2">
    <source>
        <dbReference type="EMBL" id="KXH28837.1"/>
    </source>
</evidence>
<dbReference type="Proteomes" id="UP000070328">
    <property type="component" value="Unassembled WGS sequence"/>
</dbReference>
<feature type="region of interest" description="Disordered" evidence="1">
    <location>
        <begin position="57"/>
        <end position="77"/>
    </location>
</feature>
<accession>A0A135RZA2</accession>
<evidence type="ECO:0000313" key="3">
    <source>
        <dbReference type="Proteomes" id="UP000070328"/>
    </source>
</evidence>
<dbReference type="AlphaFoldDB" id="A0A135RZA2"/>
<organism evidence="2 3">
    <name type="scientific">Colletotrichum simmondsii</name>
    <dbReference type="NCBI Taxonomy" id="703756"/>
    <lineage>
        <taxon>Eukaryota</taxon>
        <taxon>Fungi</taxon>
        <taxon>Dikarya</taxon>
        <taxon>Ascomycota</taxon>
        <taxon>Pezizomycotina</taxon>
        <taxon>Sordariomycetes</taxon>
        <taxon>Hypocreomycetidae</taxon>
        <taxon>Glomerellales</taxon>
        <taxon>Glomerellaceae</taxon>
        <taxon>Colletotrichum</taxon>
        <taxon>Colletotrichum acutatum species complex</taxon>
    </lineage>
</organism>
<evidence type="ECO:0000256" key="1">
    <source>
        <dbReference type="SAM" id="MobiDB-lite"/>
    </source>
</evidence>
<dbReference type="EMBL" id="JFBX01000761">
    <property type="protein sequence ID" value="KXH28837.1"/>
    <property type="molecule type" value="Genomic_DNA"/>
</dbReference>
<name>A0A135RZA2_9PEZI</name>
<keyword evidence="3" id="KW-1185">Reference proteome</keyword>
<gene>
    <name evidence="2" type="ORF">CSIM01_03487</name>
</gene>
<feature type="region of interest" description="Disordered" evidence="1">
    <location>
        <begin position="1"/>
        <end position="29"/>
    </location>
</feature>
<reference evidence="2 3" key="1">
    <citation type="submission" date="2014-02" db="EMBL/GenBank/DDBJ databases">
        <title>The genome sequence of Colletotrichum simmondsii CBS122122.</title>
        <authorList>
            <person name="Baroncelli R."/>
            <person name="Thon M.R."/>
        </authorList>
    </citation>
    <scope>NUCLEOTIDE SEQUENCE [LARGE SCALE GENOMIC DNA]</scope>
    <source>
        <strain evidence="2 3">CBS122122</strain>
    </source>
</reference>